<proteinExistence type="predicted"/>
<sequence length="80" mass="9168">MAGQHDCRWRDDWGIPEVIIPKRLSRVSGAFVCLKRQKHGMLSTCMLIIFKSYIPLSIDLIKQKNGTSFTGTRNRTRAMS</sequence>
<dbReference type="EMBL" id="JAQOWY010000004">
    <property type="protein sequence ID" value="KAK1856885.1"/>
    <property type="molecule type" value="Genomic_DNA"/>
</dbReference>
<keyword evidence="2" id="KW-1185">Reference proteome</keyword>
<dbReference type="Proteomes" id="UP001243330">
    <property type="component" value="Unassembled WGS sequence"/>
</dbReference>
<organism evidence="1 2">
    <name type="scientific">Colletotrichum chrysophilum</name>
    <dbReference type="NCBI Taxonomy" id="1836956"/>
    <lineage>
        <taxon>Eukaryota</taxon>
        <taxon>Fungi</taxon>
        <taxon>Dikarya</taxon>
        <taxon>Ascomycota</taxon>
        <taxon>Pezizomycotina</taxon>
        <taxon>Sordariomycetes</taxon>
        <taxon>Hypocreomycetidae</taxon>
        <taxon>Glomerellales</taxon>
        <taxon>Glomerellaceae</taxon>
        <taxon>Colletotrichum</taxon>
        <taxon>Colletotrichum gloeosporioides species complex</taxon>
    </lineage>
</organism>
<comment type="caution">
    <text evidence="1">The sequence shown here is derived from an EMBL/GenBank/DDBJ whole genome shotgun (WGS) entry which is preliminary data.</text>
</comment>
<dbReference type="AlphaFoldDB" id="A0AAD9B209"/>
<evidence type="ECO:0000313" key="1">
    <source>
        <dbReference type="EMBL" id="KAK1856885.1"/>
    </source>
</evidence>
<accession>A0AAD9B209</accession>
<evidence type="ECO:0000313" key="2">
    <source>
        <dbReference type="Proteomes" id="UP001243330"/>
    </source>
</evidence>
<protein>
    <submittedName>
        <fullName evidence="1">Uncharacterized protein</fullName>
    </submittedName>
</protein>
<gene>
    <name evidence="1" type="ORF">CCHR01_00447</name>
</gene>
<reference evidence="1" key="1">
    <citation type="submission" date="2023-01" db="EMBL/GenBank/DDBJ databases">
        <title>Colletotrichum chrysophilum M932 genome sequence.</title>
        <authorList>
            <person name="Baroncelli R."/>
        </authorList>
    </citation>
    <scope>NUCLEOTIDE SEQUENCE</scope>
    <source>
        <strain evidence="1">M932</strain>
    </source>
</reference>
<name>A0AAD9B209_9PEZI</name>